<keyword evidence="5 8" id="KW-0560">Oxidoreductase</keyword>
<dbReference type="PANTHER" id="PTHR24292">
    <property type="entry name" value="CYTOCHROME P450"/>
    <property type="match status" value="1"/>
</dbReference>
<dbReference type="STRING" id="670386.D3B5Y5"/>
<sequence>MYEVHFNKEIYENPEEFNPERYMVEDHKQEWMPFSLGPRNCVGMNLGLDKVYVGAANLLLNYHFKPHNCDKYEYNDTFGLTLRADKDYPLTITLRSEMDNK</sequence>
<evidence type="ECO:0000256" key="6">
    <source>
        <dbReference type="ARBA" id="ARBA00023004"/>
    </source>
</evidence>
<dbReference type="PROSITE" id="PS00086">
    <property type="entry name" value="CYTOCHROME_P450"/>
    <property type="match status" value="1"/>
</dbReference>
<organism evidence="9 10">
    <name type="scientific">Heterostelium pallidum (strain ATCC 26659 / Pp 5 / PN500)</name>
    <name type="common">Cellular slime mold</name>
    <name type="synonym">Polysphondylium pallidum</name>
    <dbReference type="NCBI Taxonomy" id="670386"/>
    <lineage>
        <taxon>Eukaryota</taxon>
        <taxon>Amoebozoa</taxon>
        <taxon>Evosea</taxon>
        <taxon>Eumycetozoa</taxon>
        <taxon>Dictyostelia</taxon>
        <taxon>Acytosteliales</taxon>
        <taxon>Acytosteliaceae</taxon>
        <taxon>Heterostelium</taxon>
    </lineage>
</organism>
<dbReference type="InterPro" id="IPR017972">
    <property type="entry name" value="Cyt_P450_CS"/>
</dbReference>
<evidence type="ECO:0000256" key="8">
    <source>
        <dbReference type="RuleBase" id="RU000461"/>
    </source>
</evidence>
<keyword evidence="10" id="KW-1185">Reference proteome</keyword>
<keyword evidence="3 8" id="KW-0349">Heme</keyword>
<evidence type="ECO:0000256" key="1">
    <source>
        <dbReference type="ARBA" id="ARBA00001971"/>
    </source>
</evidence>
<proteinExistence type="inferred from homology"/>
<comment type="cofactor">
    <cofactor evidence="1">
        <name>heme</name>
        <dbReference type="ChEBI" id="CHEBI:30413"/>
    </cofactor>
</comment>
<dbReference type="SUPFAM" id="SSF48264">
    <property type="entry name" value="Cytochrome P450"/>
    <property type="match status" value="1"/>
</dbReference>
<accession>D3B5Y5</accession>
<evidence type="ECO:0000256" key="7">
    <source>
        <dbReference type="ARBA" id="ARBA00023033"/>
    </source>
</evidence>
<dbReference type="GO" id="GO:0016705">
    <property type="term" value="F:oxidoreductase activity, acting on paired donors, with incorporation or reduction of molecular oxygen"/>
    <property type="evidence" value="ECO:0007669"/>
    <property type="project" value="InterPro"/>
</dbReference>
<evidence type="ECO:0000256" key="2">
    <source>
        <dbReference type="ARBA" id="ARBA00010617"/>
    </source>
</evidence>
<dbReference type="RefSeq" id="XP_020435400.1">
    <property type="nucleotide sequence ID" value="XM_020574986.1"/>
</dbReference>
<dbReference type="InterPro" id="IPR050476">
    <property type="entry name" value="Insect_CytP450_Detox"/>
</dbReference>
<dbReference type="EMBL" id="ADBJ01000017">
    <property type="protein sequence ID" value="EFA83283.1"/>
    <property type="molecule type" value="Genomic_DNA"/>
</dbReference>
<gene>
    <name evidence="9" type="ORF">PPL_04073</name>
</gene>
<reference evidence="9 10" key="1">
    <citation type="journal article" date="2011" name="Genome Res.">
        <title>Phylogeny-wide analysis of social amoeba genomes highlights ancient origins for complex intercellular communication.</title>
        <authorList>
            <person name="Heidel A.J."/>
            <person name="Lawal H.M."/>
            <person name="Felder M."/>
            <person name="Schilde C."/>
            <person name="Helps N.R."/>
            <person name="Tunggal B."/>
            <person name="Rivero F."/>
            <person name="John U."/>
            <person name="Schleicher M."/>
            <person name="Eichinger L."/>
            <person name="Platzer M."/>
            <person name="Noegel A.A."/>
            <person name="Schaap P."/>
            <person name="Gloeckner G."/>
        </authorList>
    </citation>
    <scope>NUCLEOTIDE SEQUENCE [LARGE SCALE GENOMIC DNA]</scope>
    <source>
        <strain evidence="10">ATCC 26659 / Pp 5 / PN500</strain>
    </source>
</reference>
<dbReference type="GO" id="GO:0020037">
    <property type="term" value="F:heme binding"/>
    <property type="evidence" value="ECO:0007669"/>
    <property type="project" value="InterPro"/>
</dbReference>
<dbReference type="GeneID" id="31359560"/>
<dbReference type="InParanoid" id="D3B5Y5"/>
<dbReference type="GO" id="GO:0005506">
    <property type="term" value="F:iron ion binding"/>
    <property type="evidence" value="ECO:0007669"/>
    <property type="project" value="InterPro"/>
</dbReference>
<comment type="caution">
    <text evidence="9">The sequence shown here is derived from an EMBL/GenBank/DDBJ whole genome shotgun (WGS) entry which is preliminary data.</text>
</comment>
<evidence type="ECO:0000313" key="9">
    <source>
        <dbReference type="EMBL" id="EFA83283.1"/>
    </source>
</evidence>
<dbReference type="Proteomes" id="UP000001396">
    <property type="component" value="Unassembled WGS sequence"/>
</dbReference>
<dbReference type="InterPro" id="IPR001128">
    <property type="entry name" value="Cyt_P450"/>
</dbReference>
<dbReference type="GO" id="GO:0004497">
    <property type="term" value="F:monooxygenase activity"/>
    <property type="evidence" value="ECO:0007669"/>
    <property type="project" value="UniProtKB-KW"/>
</dbReference>
<evidence type="ECO:0000313" key="10">
    <source>
        <dbReference type="Proteomes" id="UP000001396"/>
    </source>
</evidence>
<comment type="similarity">
    <text evidence="2 8">Belongs to the cytochrome P450 family.</text>
</comment>
<dbReference type="Pfam" id="PF00067">
    <property type="entry name" value="p450"/>
    <property type="match status" value="1"/>
</dbReference>
<keyword evidence="4 8" id="KW-0479">Metal-binding</keyword>
<evidence type="ECO:0000256" key="4">
    <source>
        <dbReference type="ARBA" id="ARBA00022723"/>
    </source>
</evidence>
<keyword evidence="7 8" id="KW-0503">Monooxygenase</keyword>
<dbReference type="Gene3D" id="1.10.630.10">
    <property type="entry name" value="Cytochrome P450"/>
    <property type="match status" value="1"/>
</dbReference>
<keyword evidence="6 8" id="KW-0408">Iron</keyword>
<dbReference type="AlphaFoldDB" id="D3B5Y5"/>
<protein>
    <recommendedName>
        <fullName evidence="11">Cytochrome P450</fullName>
    </recommendedName>
</protein>
<name>D3B5Y5_HETP5</name>
<evidence type="ECO:0008006" key="11">
    <source>
        <dbReference type="Google" id="ProtNLM"/>
    </source>
</evidence>
<evidence type="ECO:0000256" key="5">
    <source>
        <dbReference type="ARBA" id="ARBA00023002"/>
    </source>
</evidence>
<dbReference type="PANTHER" id="PTHR24292:SF100">
    <property type="entry name" value="CYTOCHROME P450 6A16, ISOFORM B-RELATED"/>
    <property type="match status" value="1"/>
</dbReference>
<evidence type="ECO:0000256" key="3">
    <source>
        <dbReference type="ARBA" id="ARBA00022617"/>
    </source>
</evidence>
<dbReference type="InterPro" id="IPR036396">
    <property type="entry name" value="Cyt_P450_sf"/>
</dbReference>